<keyword evidence="6 17" id="KW-0493">Microtubule</keyword>
<dbReference type="FunFam" id="3.40.850.10:FF:000022">
    <property type="entry name" value="Kinesin-like protein"/>
    <property type="match status" value="1"/>
</dbReference>
<evidence type="ECO:0000256" key="16">
    <source>
        <dbReference type="PROSITE-ProRule" id="PRU00283"/>
    </source>
</evidence>
<comment type="subcellular location">
    <subcellularLocation>
        <location evidence="3">Cell junction</location>
        <location evidence="3">Adherens junction</location>
    </subcellularLocation>
    <subcellularLocation>
        <location evidence="2">Cytoplasm</location>
        <location evidence="2">Cytoskeleton</location>
        <location evidence="2">Microtubule organizing center</location>
        <location evidence="2">Centrosome</location>
    </subcellularLocation>
    <subcellularLocation>
        <location evidence="1">Cytoplasmic vesicle membrane</location>
        <topology evidence="1">Peripheral membrane protein</topology>
    </subcellularLocation>
</comment>
<dbReference type="Pfam" id="PF00225">
    <property type="entry name" value="Kinesin"/>
    <property type="match status" value="1"/>
</dbReference>
<keyword evidence="5" id="KW-0597">Phosphoprotein</keyword>
<feature type="region of interest" description="Disordered" evidence="19">
    <location>
        <begin position="20"/>
        <end position="62"/>
    </location>
</feature>
<name>A0A3S2Q9N9_ORYJA</name>
<keyword evidence="20" id="KW-0732">Signal</keyword>
<evidence type="ECO:0000256" key="9">
    <source>
        <dbReference type="ARBA" id="ARBA00022949"/>
    </source>
</evidence>
<dbReference type="PROSITE" id="PS50067">
    <property type="entry name" value="KINESIN_MOTOR_2"/>
    <property type="match status" value="1"/>
</dbReference>
<dbReference type="GO" id="GO:0030659">
    <property type="term" value="C:cytoplasmic vesicle membrane"/>
    <property type="evidence" value="ECO:0007669"/>
    <property type="project" value="UniProtKB-SubCell"/>
</dbReference>
<feature type="coiled-coil region" evidence="18">
    <location>
        <begin position="169"/>
        <end position="219"/>
    </location>
</feature>
<dbReference type="CDD" id="cd01366">
    <property type="entry name" value="KISc_C_terminal"/>
    <property type="match status" value="1"/>
</dbReference>
<keyword evidence="13" id="KW-0206">Cytoskeleton</keyword>
<feature type="binding site" evidence="16">
    <location>
        <begin position="589"/>
        <end position="596"/>
    </location>
    <ligand>
        <name>ATP</name>
        <dbReference type="ChEBI" id="CHEBI:30616"/>
    </ligand>
</feature>
<keyword evidence="23" id="KW-1185">Reference proteome</keyword>
<evidence type="ECO:0000256" key="18">
    <source>
        <dbReference type="SAM" id="Coils"/>
    </source>
</evidence>
<dbReference type="PANTHER" id="PTHR47972">
    <property type="entry name" value="KINESIN-LIKE PROTEIN KLP-3"/>
    <property type="match status" value="1"/>
</dbReference>
<feature type="compositionally biased region" description="Basic and acidic residues" evidence="19">
    <location>
        <begin position="238"/>
        <end position="248"/>
    </location>
</feature>
<evidence type="ECO:0000256" key="19">
    <source>
        <dbReference type="SAM" id="MobiDB-lite"/>
    </source>
</evidence>
<dbReference type="PANTHER" id="PTHR47972:SF5">
    <property type="entry name" value="KINESIN-LIKE PROTEIN KIFC3"/>
    <property type="match status" value="1"/>
</dbReference>
<dbReference type="GO" id="GO:0008017">
    <property type="term" value="F:microtubule binding"/>
    <property type="evidence" value="ECO:0007669"/>
    <property type="project" value="InterPro"/>
</dbReference>
<evidence type="ECO:0000256" key="14">
    <source>
        <dbReference type="ARBA" id="ARBA00023329"/>
    </source>
</evidence>
<reference evidence="22 23" key="2">
    <citation type="submission" date="2019-01" db="EMBL/GenBank/DDBJ databases">
        <title>A chromosome length genome reference of the Java medaka (oryzias javanicus).</title>
        <authorList>
            <person name="Herpin A."/>
            <person name="Takehana Y."/>
            <person name="Naruse K."/>
            <person name="Ansai S."/>
            <person name="Kawaguchi M."/>
        </authorList>
    </citation>
    <scope>NUCLEOTIDE SEQUENCE [LARGE SCALE GENOMIC DNA]</scope>
    <source>
        <strain evidence="22">RS831</strain>
        <tissue evidence="22">Whole body</tissue>
    </source>
</reference>
<evidence type="ECO:0000256" key="11">
    <source>
        <dbReference type="ARBA" id="ARBA00023136"/>
    </source>
</evidence>
<dbReference type="GO" id="GO:0005912">
    <property type="term" value="C:adherens junction"/>
    <property type="evidence" value="ECO:0007669"/>
    <property type="project" value="UniProtKB-SubCell"/>
</dbReference>
<evidence type="ECO:0000256" key="7">
    <source>
        <dbReference type="ARBA" id="ARBA00022741"/>
    </source>
</evidence>
<accession>A0A3S2Q9N9</accession>
<feature type="compositionally biased region" description="Basic and acidic residues" evidence="19">
    <location>
        <begin position="30"/>
        <end position="41"/>
    </location>
</feature>
<dbReference type="Proteomes" id="UP000283210">
    <property type="component" value="Chromosome 3"/>
</dbReference>
<feature type="region of interest" description="Disordered" evidence="19">
    <location>
        <begin position="833"/>
        <end position="906"/>
    </location>
</feature>
<dbReference type="GO" id="GO:0005871">
    <property type="term" value="C:kinesin complex"/>
    <property type="evidence" value="ECO:0007669"/>
    <property type="project" value="UniProtKB-ARBA"/>
</dbReference>
<evidence type="ECO:0000256" key="20">
    <source>
        <dbReference type="SAM" id="SignalP"/>
    </source>
</evidence>
<keyword evidence="14" id="KW-0968">Cytoplasmic vesicle</keyword>
<dbReference type="GO" id="GO:0007018">
    <property type="term" value="P:microtubule-based movement"/>
    <property type="evidence" value="ECO:0007669"/>
    <property type="project" value="InterPro"/>
</dbReference>
<sequence>MYVLCTLAVLTLHSLLRRLSEDEGGGGRGGRLENEERRGEGGRGPAGARSDPTCRSRVQPVQRSSALLSPAVMFSTRKTWDIGHAPCLQELWKKDVSLDASSVDFFMSDGEDESSFLPLPSTPFSQRPSLTAELSDASSQQLLIQTLQDKVCEFQSRLRSEEVARHLLVKELEEKLLDQTEEVERLRSELGATDLEKQLERLLVENQRLKQELKSCRCSELQRAESAEACSRCPHSQEAGDLRREASRWESQARQRERRLLELEQELQEKSRRAELLQRQLDQWRGRHAEAEQRLRLHLQECEEGPVRQAAAPPGVQTEEAEQAEEAGSQKALAELQTQNGALQEQLRLQRQQLQELETQLRESQRTCTQLRTQILVYEGEMERAQGQLEAEMQNLEEEKNRVIEEAFIRAESEMKAVHQNLAGVRMNLLSLQPALRTLTLDYNCLKKQVQDFPFMLDKAIAEAKQEICQVIGEVSTANQELLRKYRREMNLRKKCHNELVRLKGNIRVFCRVRPVSQEEQDSADAKTLLSFDSEDDGVLYLSNRGKTMTFELDKIFPPQASQEEVFQEVQSLVTSCIDGFNICIFAYGQTGSGKTYTMEGVEGDPGINQRALRLLFDEVTEKAPDWDYRITVSLVEIYNETLRDLLRENPTDKLDIKMNPDGSGQLYVPGLTEKTVQSPEDINRVFELGHANRATACTNLNEHSSRSHALLIITVSGFNAAAGTRTQGRLNLVDLAGSERIGKSGAEGSRLREAQCINKSLSALGDVISALRGKHAHVPFRNSRLTYLLQDSLSGDSKTLMMVQVSPLPGNMSESVCSLKFAQRVRSVELSSASLSSKRHENSSTSSSPTHDSVELDSPPVTPVPLPISRASSAGSTLSSASRTPSSSRRRSQSQLAAGRLKLTA</sequence>
<comment type="function">
    <text evidence="15">Minus-end microtubule-dependent motor protein. Involved in apically targeted transport. Required for zonula adherens maintenance.</text>
</comment>
<dbReference type="InterPro" id="IPR027640">
    <property type="entry name" value="Kinesin-like_fam"/>
</dbReference>
<evidence type="ECO:0000313" key="22">
    <source>
        <dbReference type="EMBL" id="RVE74924.1"/>
    </source>
</evidence>
<dbReference type="AlphaFoldDB" id="A0A3S2Q9N9"/>
<protein>
    <recommendedName>
        <fullName evidence="17">Kinesin-like protein</fullName>
    </recommendedName>
</protein>
<dbReference type="GO" id="GO:0005813">
    <property type="term" value="C:centrosome"/>
    <property type="evidence" value="ECO:0007669"/>
    <property type="project" value="UniProtKB-SubCell"/>
</dbReference>
<proteinExistence type="inferred from homology"/>
<feature type="chain" id="PRO_5018596175" description="Kinesin-like protein" evidence="20">
    <location>
        <begin position="22"/>
        <end position="906"/>
    </location>
</feature>
<gene>
    <name evidence="22" type="ORF">OJAV_G00027020</name>
</gene>
<evidence type="ECO:0000256" key="3">
    <source>
        <dbReference type="ARBA" id="ARBA00004536"/>
    </source>
</evidence>
<keyword evidence="7 16" id="KW-0547">Nucleotide-binding</keyword>
<evidence type="ECO:0000256" key="2">
    <source>
        <dbReference type="ARBA" id="ARBA00004300"/>
    </source>
</evidence>
<feature type="compositionally biased region" description="Low complexity" evidence="19">
    <location>
        <begin position="870"/>
        <end position="906"/>
    </location>
</feature>
<evidence type="ECO:0000256" key="17">
    <source>
        <dbReference type="RuleBase" id="RU000394"/>
    </source>
</evidence>
<dbReference type="PRINTS" id="PR00380">
    <property type="entry name" value="KINESINHEAVY"/>
</dbReference>
<evidence type="ECO:0000256" key="10">
    <source>
        <dbReference type="ARBA" id="ARBA00023054"/>
    </source>
</evidence>
<dbReference type="EMBL" id="CM012439">
    <property type="protein sequence ID" value="RVE74924.1"/>
    <property type="molecule type" value="Genomic_DNA"/>
</dbReference>
<evidence type="ECO:0000256" key="6">
    <source>
        <dbReference type="ARBA" id="ARBA00022701"/>
    </source>
</evidence>
<organism evidence="22 23">
    <name type="scientific">Oryzias javanicus</name>
    <name type="common">Javanese ricefish</name>
    <name type="synonym">Aplocheilus javanicus</name>
    <dbReference type="NCBI Taxonomy" id="123683"/>
    <lineage>
        <taxon>Eukaryota</taxon>
        <taxon>Metazoa</taxon>
        <taxon>Chordata</taxon>
        <taxon>Craniata</taxon>
        <taxon>Vertebrata</taxon>
        <taxon>Euteleostomi</taxon>
        <taxon>Actinopterygii</taxon>
        <taxon>Neopterygii</taxon>
        <taxon>Teleostei</taxon>
        <taxon>Neoteleostei</taxon>
        <taxon>Acanthomorphata</taxon>
        <taxon>Ovalentaria</taxon>
        <taxon>Atherinomorphae</taxon>
        <taxon>Beloniformes</taxon>
        <taxon>Adrianichthyidae</taxon>
        <taxon>Oryziinae</taxon>
        <taxon>Oryzias</taxon>
    </lineage>
</organism>
<feature type="region of interest" description="Disordered" evidence="19">
    <location>
        <begin position="305"/>
        <end position="330"/>
    </location>
</feature>
<evidence type="ECO:0000313" key="23">
    <source>
        <dbReference type="Proteomes" id="UP000283210"/>
    </source>
</evidence>
<dbReference type="GO" id="GO:0005874">
    <property type="term" value="C:microtubule"/>
    <property type="evidence" value="ECO:0007669"/>
    <property type="project" value="UniProtKB-KW"/>
</dbReference>
<comment type="similarity">
    <text evidence="16 17">Belongs to the TRAFAC class myosin-kinesin ATPase superfamily. Kinesin family.</text>
</comment>
<keyword evidence="12 16" id="KW-0505">Motor protein</keyword>
<evidence type="ECO:0000256" key="12">
    <source>
        <dbReference type="ARBA" id="ARBA00023175"/>
    </source>
</evidence>
<feature type="domain" description="Kinesin motor" evidence="21">
    <location>
        <begin position="506"/>
        <end position="829"/>
    </location>
</feature>
<dbReference type="Gene3D" id="3.40.850.10">
    <property type="entry name" value="Kinesin motor domain"/>
    <property type="match status" value="1"/>
</dbReference>
<reference evidence="22 23" key="1">
    <citation type="submission" date="2018-11" db="EMBL/GenBank/DDBJ databases">
        <authorList>
            <person name="Lopez-Roques C."/>
            <person name="Donnadieu C."/>
            <person name="Bouchez O."/>
            <person name="Klopp C."/>
            <person name="Cabau C."/>
            <person name="Zahm M."/>
        </authorList>
    </citation>
    <scope>NUCLEOTIDE SEQUENCE [LARGE SCALE GENOMIC DNA]</scope>
    <source>
        <strain evidence="22">RS831</strain>
        <tissue evidence="22">Whole body</tissue>
    </source>
</reference>
<evidence type="ECO:0000256" key="13">
    <source>
        <dbReference type="ARBA" id="ARBA00023212"/>
    </source>
</evidence>
<dbReference type="InterPro" id="IPR027417">
    <property type="entry name" value="P-loop_NTPase"/>
</dbReference>
<dbReference type="GO" id="GO:0005524">
    <property type="term" value="F:ATP binding"/>
    <property type="evidence" value="ECO:0007669"/>
    <property type="project" value="UniProtKB-UniRule"/>
</dbReference>
<evidence type="ECO:0000256" key="4">
    <source>
        <dbReference type="ARBA" id="ARBA00022490"/>
    </source>
</evidence>
<dbReference type="SUPFAM" id="SSF57997">
    <property type="entry name" value="Tropomyosin"/>
    <property type="match status" value="1"/>
</dbReference>
<dbReference type="OrthoDB" id="3176171at2759"/>
<keyword evidence="11" id="KW-0472">Membrane</keyword>
<evidence type="ECO:0000256" key="1">
    <source>
        <dbReference type="ARBA" id="ARBA00004284"/>
    </source>
</evidence>
<evidence type="ECO:0000259" key="21">
    <source>
        <dbReference type="PROSITE" id="PS50067"/>
    </source>
</evidence>
<feature type="region of interest" description="Disordered" evidence="19">
    <location>
        <begin position="229"/>
        <end position="248"/>
    </location>
</feature>
<dbReference type="SUPFAM" id="SSF52540">
    <property type="entry name" value="P-loop containing nucleoside triphosphate hydrolases"/>
    <property type="match status" value="1"/>
</dbReference>
<feature type="signal peptide" evidence="20">
    <location>
        <begin position="1"/>
        <end position="21"/>
    </location>
</feature>
<keyword evidence="4" id="KW-0963">Cytoplasm</keyword>
<keyword evidence="8 16" id="KW-0067">ATP-binding</keyword>
<dbReference type="SMART" id="SM00129">
    <property type="entry name" value="KISc"/>
    <property type="match status" value="1"/>
</dbReference>
<keyword evidence="10 18" id="KW-0175">Coiled coil</keyword>
<feature type="coiled-coil region" evidence="18">
    <location>
        <begin position="333"/>
        <end position="406"/>
    </location>
</feature>
<dbReference type="GO" id="GO:0003777">
    <property type="term" value="F:microtubule motor activity"/>
    <property type="evidence" value="ECO:0007669"/>
    <property type="project" value="InterPro"/>
</dbReference>
<dbReference type="InterPro" id="IPR036961">
    <property type="entry name" value="Kinesin_motor_dom_sf"/>
</dbReference>
<keyword evidence="9" id="KW-0965">Cell junction</keyword>
<evidence type="ECO:0000256" key="5">
    <source>
        <dbReference type="ARBA" id="ARBA00022553"/>
    </source>
</evidence>
<dbReference type="InterPro" id="IPR001752">
    <property type="entry name" value="Kinesin_motor_dom"/>
</dbReference>
<dbReference type="InterPro" id="IPR019821">
    <property type="entry name" value="Kinesin_motor_CS"/>
</dbReference>
<evidence type="ECO:0000256" key="8">
    <source>
        <dbReference type="ARBA" id="ARBA00022840"/>
    </source>
</evidence>
<evidence type="ECO:0000256" key="15">
    <source>
        <dbReference type="ARBA" id="ARBA00060102"/>
    </source>
</evidence>
<dbReference type="PROSITE" id="PS00411">
    <property type="entry name" value="KINESIN_MOTOR_1"/>
    <property type="match status" value="1"/>
</dbReference>